<feature type="domain" description="HTH araC/xylS-type" evidence="4">
    <location>
        <begin position="306"/>
        <end position="404"/>
    </location>
</feature>
<gene>
    <name evidence="5" type="ORF">SAMN05421734_104187</name>
</gene>
<name>A0A1G6J013_9BACI</name>
<evidence type="ECO:0000313" key="5">
    <source>
        <dbReference type="EMBL" id="SDC12107.1"/>
    </source>
</evidence>
<evidence type="ECO:0000259" key="4">
    <source>
        <dbReference type="PROSITE" id="PS01124"/>
    </source>
</evidence>
<dbReference type="STRING" id="1612202.SAMN05421734_104187"/>
<dbReference type="RefSeq" id="WP_090795228.1">
    <property type="nucleotide sequence ID" value="NZ_FMYI01000004.1"/>
</dbReference>
<keyword evidence="2" id="KW-0238">DNA-binding</keyword>
<accession>A0A1G6J013</accession>
<dbReference type="GO" id="GO:0043565">
    <property type="term" value="F:sequence-specific DNA binding"/>
    <property type="evidence" value="ECO:0007669"/>
    <property type="project" value="InterPro"/>
</dbReference>
<dbReference type="Pfam" id="PF12833">
    <property type="entry name" value="HTH_18"/>
    <property type="match status" value="1"/>
</dbReference>
<keyword evidence="3" id="KW-0804">Transcription</keyword>
<dbReference type="InterPro" id="IPR018062">
    <property type="entry name" value="HTH_AraC-typ_CS"/>
</dbReference>
<organism evidence="5 6">
    <name type="scientific">Pelagirhabdus alkalitolerans</name>
    <dbReference type="NCBI Taxonomy" id="1612202"/>
    <lineage>
        <taxon>Bacteria</taxon>
        <taxon>Bacillati</taxon>
        <taxon>Bacillota</taxon>
        <taxon>Bacilli</taxon>
        <taxon>Bacillales</taxon>
        <taxon>Bacillaceae</taxon>
        <taxon>Pelagirhabdus</taxon>
    </lineage>
</organism>
<dbReference type="InterPro" id="IPR018060">
    <property type="entry name" value="HTH_AraC"/>
</dbReference>
<dbReference type="Gene3D" id="1.10.10.60">
    <property type="entry name" value="Homeodomain-like"/>
    <property type="match status" value="2"/>
</dbReference>
<keyword evidence="6" id="KW-1185">Reference proteome</keyword>
<evidence type="ECO:0000256" key="1">
    <source>
        <dbReference type="ARBA" id="ARBA00023015"/>
    </source>
</evidence>
<dbReference type="PROSITE" id="PS01124">
    <property type="entry name" value="HTH_ARAC_FAMILY_2"/>
    <property type="match status" value="1"/>
</dbReference>
<keyword evidence="1" id="KW-0805">Transcription regulation</keyword>
<dbReference type="PROSITE" id="PS00041">
    <property type="entry name" value="HTH_ARAC_FAMILY_1"/>
    <property type="match status" value="1"/>
</dbReference>
<reference evidence="6" key="1">
    <citation type="submission" date="2016-09" db="EMBL/GenBank/DDBJ databases">
        <authorList>
            <person name="Varghese N."/>
            <person name="Submissions S."/>
        </authorList>
    </citation>
    <scope>NUCLEOTIDE SEQUENCE [LARGE SCALE GENOMIC DNA]</scope>
    <source>
        <strain evidence="6">S5</strain>
    </source>
</reference>
<dbReference type="PANTHER" id="PTHR43280:SF28">
    <property type="entry name" value="HTH-TYPE TRANSCRIPTIONAL ACTIVATOR RHAS"/>
    <property type="match status" value="1"/>
</dbReference>
<proteinExistence type="predicted"/>
<dbReference type="OrthoDB" id="247151at2"/>
<evidence type="ECO:0000256" key="2">
    <source>
        <dbReference type="ARBA" id="ARBA00023125"/>
    </source>
</evidence>
<dbReference type="InterPro" id="IPR009057">
    <property type="entry name" value="Homeodomain-like_sf"/>
</dbReference>
<dbReference type="PANTHER" id="PTHR43280">
    <property type="entry name" value="ARAC-FAMILY TRANSCRIPTIONAL REGULATOR"/>
    <property type="match status" value="1"/>
</dbReference>
<protein>
    <submittedName>
        <fullName evidence="5">Helix-turn-helix domain-containing protein</fullName>
    </submittedName>
</protein>
<dbReference type="GO" id="GO:0003700">
    <property type="term" value="F:DNA-binding transcription factor activity"/>
    <property type="evidence" value="ECO:0007669"/>
    <property type="project" value="InterPro"/>
</dbReference>
<dbReference type="Proteomes" id="UP000242949">
    <property type="component" value="Unassembled WGS sequence"/>
</dbReference>
<dbReference type="AlphaFoldDB" id="A0A1G6J013"/>
<dbReference type="EMBL" id="FMYI01000004">
    <property type="protein sequence ID" value="SDC12107.1"/>
    <property type="molecule type" value="Genomic_DNA"/>
</dbReference>
<dbReference type="InterPro" id="IPR020449">
    <property type="entry name" value="Tscrpt_reg_AraC-type_HTH"/>
</dbReference>
<evidence type="ECO:0000313" key="6">
    <source>
        <dbReference type="Proteomes" id="UP000242949"/>
    </source>
</evidence>
<sequence length="411" mass="47582">MTIEGEKRIDQLYHLNIFYYSTGIPIAFIEKHTDLIKRLPNNEYLNPVLPRNTLINRQALLAAEGIDSGKCITFEDEYFQHYFSVKIEDKGETIGLLLAGPVQIIDITFQKLHELFLHKSLSFSSQKMIKDHYEITPKLTTNQFKYIKLFLENINNFEYEPFNIEDSDTDESQIPITPISILETQPVSHHSLKLEEELIEALKNKDRAVLDILAHFDEFSIPDIGNGDPVRAFKNVLISAVAVVIREVNQTGIDFKQLQQFSDRYINKVEATSHLQELTSMYYTLFFDLLNLIEASETETYSKPVNQAMSYIREHLSHPLTLKEISSIIYLNPKYFSKIFKKETGMTIFTYISIERVKVAKYFLKNTNETIIDISNYVGYSNQSYFTQVFKKVEGVTPTQYRAELTAKQNG</sequence>
<dbReference type="SMART" id="SM00342">
    <property type="entry name" value="HTH_ARAC"/>
    <property type="match status" value="1"/>
</dbReference>
<evidence type="ECO:0000256" key="3">
    <source>
        <dbReference type="ARBA" id="ARBA00023163"/>
    </source>
</evidence>
<dbReference type="SUPFAM" id="SSF46689">
    <property type="entry name" value="Homeodomain-like"/>
    <property type="match status" value="2"/>
</dbReference>
<dbReference type="PRINTS" id="PR00032">
    <property type="entry name" value="HTHARAC"/>
</dbReference>